<dbReference type="EMBL" id="MDET01000014">
    <property type="protein sequence ID" value="OQM75600.1"/>
    <property type="molecule type" value="Genomic_DNA"/>
</dbReference>
<dbReference type="OrthoDB" id="6986040at2"/>
<dbReference type="RefSeq" id="WP_080919708.1">
    <property type="nucleotide sequence ID" value="NZ_MDET01000014.1"/>
</dbReference>
<comment type="caution">
    <text evidence="1">The sequence shown here is derived from an EMBL/GenBank/DDBJ whole genome shotgun (WGS) entry which is preliminary data.</text>
</comment>
<evidence type="ECO:0000313" key="1">
    <source>
        <dbReference type="EMBL" id="OQM75600.1"/>
    </source>
</evidence>
<reference evidence="1 2" key="1">
    <citation type="journal article" date="2016" name="Int. J. Syst. Evol. Microbiol.">
        <title>Pseudaminobacter manganicus sp. nov., isolated from sludge of a manganese mine.</title>
        <authorList>
            <person name="Li J."/>
            <person name="Huang J."/>
            <person name="Liao S."/>
            <person name="Wang G."/>
        </authorList>
    </citation>
    <scope>NUCLEOTIDE SEQUENCE [LARGE SCALE GENOMIC DNA]</scope>
    <source>
        <strain evidence="1 2">JH-7</strain>
    </source>
</reference>
<accession>A0A1V8RQW6</accession>
<name>A0A1V8RQW6_9HYPH</name>
<protein>
    <submittedName>
        <fullName evidence="1">Uncharacterized protein</fullName>
    </submittedName>
</protein>
<gene>
    <name evidence="1" type="ORF">BFN67_17665</name>
</gene>
<evidence type="ECO:0000313" key="2">
    <source>
        <dbReference type="Proteomes" id="UP000191905"/>
    </source>
</evidence>
<dbReference type="AlphaFoldDB" id="A0A1V8RQW6"/>
<dbReference type="STRING" id="1873176.BFN67_17665"/>
<dbReference type="Proteomes" id="UP000191905">
    <property type="component" value="Unassembled WGS sequence"/>
</dbReference>
<proteinExistence type="predicted"/>
<organism evidence="1 2">
    <name type="scientific">Manganibacter manganicus</name>
    <dbReference type="NCBI Taxonomy" id="1873176"/>
    <lineage>
        <taxon>Bacteria</taxon>
        <taxon>Pseudomonadati</taxon>
        <taxon>Pseudomonadota</taxon>
        <taxon>Alphaproteobacteria</taxon>
        <taxon>Hyphomicrobiales</taxon>
        <taxon>Phyllobacteriaceae</taxon>
        <taxon>Manganibacter</taxon>
    </lineage>
</organism>
<keyword evidence="2" id="KW-1185">Reference proteome</keyword>
<sequence>MPPVFLPIVPNWQNGVRDTYEFKTDVFVSRDGTEQRRSQRVQPRRSITAAVLLDGDRLRVFSDAINAAKDGKVQVADFSADGAVLTETVADGATVLKVDHVPAWLTGSQPAVLLTGRKAQKVGVDFISGNQVILTAGVKGAVGFGAQLLPMLPAVLSATTSTSVYTNLVSTSSLTLQVEPGTVTREADPLPADSSPTSETKQVIGPAAIFYGRYALLRKPNYLQQPQVAFNLAYESVDYDRGVVKTFAPVPLVSRTLTATYMGVSHAETMALLDIFVRAKGRAGEIYVPTWGNDFPPILSIIDNKIMVDDPNFTNTYGDDRAHKAILIRKKDGTLHPFEIRSMTFSGGNSVIVTDNNVSVAPSDVEAVSWMFVSRFAQDSLTLEWRTNGVANITLSFTTLANLAAEDSYGSNWILATGYWRDGGIWQDAAVWED</sequence>